<gene>
    <name evidence="2" type="ORF">SAMN05443248_3464</name>
</gene>
<name>A0A1M5PQJ4_9BRAD</name>
<proteinExistence type="predicted"/>
<dbReference type="InterPro" id="IPR001387">
    <property type="entry name" value="Cro/C1-type_HTH"/>
</dbReference>
<dbReference type="PROSITE" id="PS50943">
    <property type="entry name" value="HTH_CROC1"/>
    <property type="match status" value="1"/>
</dbReference>
<dbReference type="Pfam" id="PF01381">
    <property type="entry name" value="HTH_3"/>
    <property type="match status" value="1"/>
</dbReference>
<dbReference type="EMBL" id="LT670817">
    <property type="protein sequence ID" value="SHH03916.1"/>
    <property type="molecule type" value="Genomic_DNA"/>
</dbReference>
<feature type="domain" description="HTH cro/C1-type" evidence="1">
    <location>
        <begin position="18"/>
        <end position="47"/>
    </location>
</feature>
<dbReference type="OrthoDB" id="8244544at2"/>
<evidence type="ECO:0000259" key="1">
    <source>
        <dbReference type="PROSITE" id="PS50943"/>
    </source>
</evidence>
<dbReference type="RefSeq" id="WP_079602456.1">
    <property type="nucleotide sequence ID" value="NZ_LT670817.1"/>
</dbReference>
<dbReference type="SUPFAM" id="SSF47413">
    <property type="entry name" value="lambda repressor-like DNA-binding domains"/>
    <property type="match status" value="1"/>
</dbReference>
<organism evidence="2 3">
    <name type="scientific">Bradyrhizobium erythrophlei</name>
    <dbReference type="NCBI Taxonomy" id="1437360"/>
    <lineage>
        <taxon>Bacteria</taxon>
        <taxon>Pseudomonadati</taxon>
        <taxon>Pseudomonadota</taxon>
        <taxon>Alphaproteobacteria</taxon>
        <taxon>Hyphomicrobiales</taxon>
        <taxon>Nitrobacteraceae</taxon>
        <taxon>Bradyrhizobium</taxon>
    </lineage>
</organism>
<evidence type="ECO:0000313" key="2">
    <source>
        <dbReference type="EMBL" id="SHH03916.1"/>
    </source>
</evidence>
<reference evidence="2 3" key="1">
    <citation type="submission" date="2016-11" db="EMBL/GenBank/DDBJ databases">
        <authorList>
            <person name="Jaros S."/>
            <person name="Januszkiewicz K."/>
            <person name="Wedrychowicz H."/>
        </authorList>
    </citation>
    <scope>NUCLEOTIDE SEQUENCE [LARGE SCALE GENOMIC DNA]</scope>
    <source>
        <strain evidence="2 3">GAS138</strain>
    </source>
</reference>
<dbReference type="GO" id="GO:0003677">
    <property type="term" value="F:DNA binding"/>
    <property type="evidence" value="ECO:0007669"/>
    <property type="project" value="InterPro"/>
</dbReference>
<evidence type="ECO:0000313" key="3">
    <source>
        <dbReference type="Proteomes" id="UP000189796"/>
    </source>
</evidence>
<accession>A0A1M5PQJ4</accession>
<protein>
    <recommendedName>
        <fullName evidence="1">HTH cro/C1-type domain-containing protein</fullName>
    </recommendedName>
</protein>
<dbReference type="InterPro" id="IPR010982">
    <property type="entry name" value="Lambda_DNA-bd_dom_sf"/>
</dbReference>
<dbReference type="Proteomes" id="UP000189796">
    <property type="component" value="Chromosome I"/>
</dbReference>
<dbReference type="AlphaFoldDB" id="A0A1M5PQJ4"/>
<dbReference type="Gene3D" id="1.10.260.40">
    <property type="entry name" value="lambda repressor-like DNA-binding domains"/>
    <property type="match status" value="1"/>
</dbReference>
<sequence length="92" mass="10279">MPSRGRNGSGKYLNGHEVRVWRLSRGFSQLELGKYLGLTAQAVGKYEARGVTKSTALALSAIDRGLRPFKPTEEDYKAIDNGARRINRKELE</sequence>